<dbReference type="HOGENOM" id="CLU_2898143_0_0_10"/>
<protein>
    <submittedName>
        <fullName evidence="1">Uncharacterized protein</fullName>
    </submittedName>
</protein>
<evidence type="ECO:0000313" key="1">
    <source>
        <dbReference type="EMBL" id="AFH47814.1"/>
    </source>
</evidence>
<proteinExistence type="predicted"/>
<dbReference type="EMBL" id="CP003418">
    <property type="protein sequence ID" value="AFH47814.1"/>
    <property type="molecule type" value="Genomic_DNA"/>
</dbReference>
<accession>I0AFQ7</accession>
<dbReference type="STRING" id="945713.IALB_0100"/>
<sequence>MLNDMLGRREIIEHIKLLFSQSRYISDNENGILFRNEDLDIEFIVKNKCIVTLFPVRKKGEN</sequence>
<dbReference type="KEGG" id="ial:IALB_0100"/>
<organism evidence="1 2">
    <name type="scientific">Ignavibacterium album (strain DSM 19864 / JCM 16511 / NBRC 101810 / Mat9-16)</name>
    <dbReference type="NCBI Taxonomy" id="945713"/>
    <lineage>
        <taxon>Bacteria</taxon>
        <taxon>Pseudomonadati</taxon>
        <taxon>Ignavibacteriota</taxon>
        <taxon>Ignavibacteria</taxon>
        <taxon>Ignavibacteriales</taxon>
        <taxon>Ignavibacteriaceae</taxon>
        <taxon>Ignavibacterium</taxon>
    </lineage>
</organism>
<reference evidence="1 2" key="1">
    <citation type="journal article" date="2012" name="Front. Microbiol.">
        <title>Complete genome of Ignavibacterium album, a metabolically versatile, flagellated, facultative anaerobe from the phylum Chlorobi.</title>
        <authorList>
            <person name="Liu Z."/>
            <person name="Frigaard N.-U."/>
            <person name="Vogl K."/>
            <person name="Iino T."/>
            <person name="Ohkuma M."/>
            <person name="Overmann J."/>
            <person name="Bryant D.A."/>
        </authorList>
    </citation>
    <scope>NUCLEOTIDE SEQUENCE [LARGE SCALE GENOMIC DNA]</scope>
    <source>
        <strain evidence="2">DSM 19864 / JCM 16511 / NBRC 101810 / Mat9-16</strain>
    </source>
</reference>
<keyword evidence="2" id="KW-1185">Reference proteome</keyword>
<dbReference type="AlphaFoldDB" id="I0AFQ7"/>
<name>I0AFQ7_IGNAJ</name>
<gene>
    <name evidence="1" type="ordered locus">IALB_0100</name>
</gene>
<evidence type="ECO:0000313" key="2">
    <source>
        <dbReference type="Proteomes" id="UP000007394"/>
    </source>
</evidence>
<dbReference type="Proteomes" id="UP000007394">
    <property type="component" value="Chromosome"/>
</dbReference>